<evidence type="ECO:0000313" key="1">
    <source>
        <dbReference type="EMBL" id="PDX62487.1"/>
    </source>
</evidence>
<gene>
    <name evidence="1" type="ORF">CGS49_00280</name>
</gene>
<dbReference type="EMBL" id="NMTR01000001">
    <property type="protein sequence ID" value="PDX62487.1"/>
    <property type="molecule type" value="Genomic_DNA"/>
</dbReference>
<protein>
    <submittedName>
        <fullName evidence="1">Uncharacterized protein</fullName>
    </submittedName>
</protein>
<reference evidence="1 2" key="1">
    <citation type="journal article" date="2017" name="Front. Microbiol.">
        <title>New Insights into the Diversity of the Genus Faecalibacterium.</title>
        <authorList>
            <person name="Benevides L."/>
            <person name="Burman S."/>
            <person name="Martin R."/>
            <person name="Robert V."/>
            <person name="Thomas M."/>
            <person name="Miquel S."/>
            <person name="Chain F."/>
            <person name="Sokol H."/>
            <person name="Bermudez-Humaran L.G."/>
            <person name="Morrison M."/>
            <person name="Langella P."/>
            <person name="Azevedo V.A."/>
            <person name="Chatel J.M."/>
            <person name="Soares S."/>
        </authorList>
    </citation>
    <scope>NUCLEOTIDE SEQUENCE [LARGE SCALE GENOMIC DNA]</scope>
    <source>
        <strain evidence="2">CNCM I-4541</strain>
    </source>
</reference>
<evidence type="ECO:0000313" key="2">
    <source>
        <dbReference type="Proteomes" id="UP000220959"/>
    </source>
</evidence>
<accession>A0ACC9D357</accession>
<dbReference type="Proteomes" id="UP000220959">
    <property type="component" value="Unassembled WGS sequence"/>
</dbReference>
<name>A0ACC9D357_9FIRM</name>
<keyword evidence="2" id="KW-1185">Reference proteome</keyword>
<sequence length="262" mass="28584">MKCAGAAALAVAAAGALSGCGPMLDVDVYFYANGAKLELTGKGKVQTGADEMDTATIELPAEYKAAYEIADAKAKVIRENGKRYANVNLVAKEVTYQVYYQLDGTTVLSGEVTASAVNPTITVNDLDQDELKALAKLFYETTGDVQLSNNTVIVPVKKVMGEVEVKYTKYSSFWSENPEKDSPVDNGSYDEKVPLWKGQNTISTSEMKNLNSACTMGYRYVMQRIGTTPNAGSKNFEETNIFAVDWSNPIVKVYLSDTKNFY</sequence>
<proteinExistence type="predicted"/>
<comment type="caution">
    <text evidence="1">The sequence shown here is derived from an EMBL/GenBank/DDBJ whole genome shotgun (WGS) entry which is preliminary data.</text>
</comment>
<organism evidence="1 2">
    <name type="scientific">Faecalibacterium langellae</name>
    <dbReference type="NCBI Taxonomy" id="3435293"/>
    <lineage>
        <taxon>Bacteria</taxon>
        <taxon>Bacillati</taxon>
        <taxon>Bacillota</taxon>
        <taxon>Clostridia</taxon>
        <taxon>Eubacteriales</taxon>
        <taxon>Oscillospiraceae</taxon>
        <taxon>Faecalibacterium</taxon>
    </lineage>
</organism>